<gene>
    <name evidence="2" type="ORF">APZ42_020332</name>
</gene>
<reference evidence="2 3" key="1">
    <citation type="submission" date="2016-03" db="EMBL/GenBank/DDBJ databases">
        <title>EvidentialGene: Evidence-directed Construction of Genes on Genomes.</title>
        <authorList>
            <person name="Gilbert D.G."/>
            <person name="Choi J.-H."/>
            <person name="Mockaitis K."/>
            <person name="Colbourne J."/>
            <person name="Pfrender M."/>
        </authorList>
    </citation>
    <scope>NUCLEOTIDE SEQUENCE [LARGE SCALE GENOMIC DNA]</scope>
    <source>
        <strain evidence="2 3">Xinb3</strain>
        <tissue evidence="2">Complete organism</tissue>
    </source>
</reference>
<dbReference type="AlphaFoldDB" id="A0A0P6A3E4"/>
<protein>
    <submittedName>
        <fullName evidence="2">Uncharacterized protein</fullName>
    </submittedName>
</protein>
<dbReference type="OrthoDB" id="6356078at2759"/>
<keyword evidence="3" id="KW-1185">Reference proteome</keyword>
<organism evidence="2 3">
    <name type="scientific">Daphnia magna</name>
    <dbReference type="NCBI Taxonomy" id="35525"/>
    <lineage>
        <taxon>Eukaryota</taxon>
        <taxon>Metazoa</taxon>
        <taxon>Ecdysozoa</taxon>
        <taxon>Arthropoda</taxon>
        <taxon>Crustacea</taxon>
        <taxon>Branchiopoda</taxon>
        <taxon>Diplostraca</taxon>
        <taxon>Cladocera</taxon>
        <taxon>Anomopoda</taxon>
        <taxon>Daphniidae</taxon>
        <taxon>Daphnia</taxon>
    </lineage>
</organism>
<evidence type="ECO:0000256" key="1">
    <source>
        <dbReference type="SAM" id="MobiDB-lite"/>
    </source>
</evidence>
<feature type="region of interest" description="Disordered" evidence="1">
    <location>
        <begin position="119"/>
        <end position="143"/>
    </location>
</feature>
<evidence type="ECO:0000313" key="2">
    <source>
        <dbReference type="EMBL" id="KZS14360.1"/>
    </source>
</evidence>
<dbReference type="Proteomes" id="UP000076858">
    <property type="component" value="Unassembled WGS sequence"/>
</dbReference>
<accession>A0A0P6A3E4</accession>
<proteinExistence type="predicted"/>
<comment type="caution">
    <text evidence="2">The sequence shown here is derived from an EMBL/GenBank/DDBJ whole genome shotgun (WGS) entry which is preliminary data.</text>
</comment>
<sequence length="173" mass="19578">MANATNLNDASFDYERSKKTVNRIKNRSIEFASASEKLGSVSRAAFQRTRYATAEDERVYKTYSTGTAAQQVKYDGHELRLIDDEESDCDQPSTSGSVKGLSVNIVRLKPRAVRNDYKKTESRAKTVSNHVRHRPNNDSDESVVKANAEVMQITRLKEEKATNTRQFSPQRKS</sequence>
<name>A0A0P6A3E4_9CRUS</name>
<dbReference type="EMBL" id="LRGB01000966">
    <property type="protein sequence ID" value="KZS14360.1"/>
    <property type="molecule type" value="Genomic_DNA"/>
</dbReference>
<evidence type="ECO:0000313" key="3">
    <source>
        <dbReference type="Proteomes" id="UP000076858"/>
    </source>
</evidence>